<protein>
    <recommendedName>
        <fullName evidence="3">Signal peptidase complex subunit 1</fullName>
    </recommendedName>
</protein>
<feature type="region of interest" description="Disordered" evidence="9">
    <location>
        <begin position="94"/>
        <end position="113"/>
    </location>
</feature>
<reference evidence="11 12" key="1">
    <citation type="journal article" date="2018" name="Sci. Rep.">
        <title>Raphidocelis subcapitata (=Pseudokirchneriella subcapitata) provides an insight into genome evolution and environmental adaptations in the Sphaeropleales.</title>
        <authorList>
            <person name="Suzuki S."/>
            <person name="Yamaguchi H."/>
            <person name="Nakajima N."/>
            <person name="Kawachi M."/>
        </authorList>
    </citation>
    <scope>NUCLEOTIDE SEQUENCE [LARGE SCALE GENOMIC DNA]</scope>
    <source>
        <strain evidence="11 12">NIES-35</strain>
    </source>
</reference>
<accession>A0A2V0P9E3</accession>
<comment type="function">
    <text evidence="8">Component of the signal peptidase complex (SPC) which catalyzes the cleavage of N-terminal signal sequences from nascent proteins as they are translocated into the lumen of the endoplasmic reticulum. Dispensable for SPC enzymatic activity.</text>
</comment>
<proteinExistence type="inferred from homology"/>
<dbReference type="GO" id="GO:0005787">
    <property type="term" value="C:signal peptidase complex"/>
    <property type="evidence" value="ECO:0007669"/>
    <property type="project" value="InterPro"/>
</dbReference>
<keyword evidence="4 10" id="KW-0812">Transmembrane</keyword>
<dbReference type="FunCoup" id="A0A2V0P9E3">
    <property type="interactions" value="999"/>
</dbReference>
<evidence type="ECO:0000256" key="3">
    <source>
        <dbReference type="ARBA" id="ARBA00017059"/>
    </source>
</evidence>
<sequence>MDYEGQKQSEALITRLLVLFAAIGFLGGYAVGSFSLMVAVNAAGLAITLLLVVPDWPWFNRNPLSWLPPLYPADGEGAAASGGGGAVVVSGGGGDGAGSGGSGSRSRGAVVKR</sequence>
<evidence type="ECO:0000256" key="10">
    <source>
        <dbReference type="SAM" id="Phobius"/>
    </source>
</evidence>
<dbReference type="Proteomes" id="UP000247498">
    <property type="component" value="Unassembled WGS sequence"/>
</dbReference>
<feature type="compositionally biased region" description="Gly residues" evidence="9">
    <location>
        <begin position="94"/>
        <end position="103"/>
    </location>
</feature>
<organism evidence="11 12">
    <name type="scientific">Raphidocelis subcapitata</name>
    <dbReference type="NCBI Taxonomy" id="307507"/>
    <lineage>
        <taxon>Eukaryota</taxon>
        <taxon>Viridiplantae</taxon>
        <taxon>Chlorophyta</taxon>
        <taxon>core chlorophytes</taxon>
        <taxon>Chlorophyceae</taxon>
        <taxon>CS clade</taxon>
        <taxon>Sphaeropleales</taxon>
        <taxon>Selenastraceae</taxon>
        <taxon>Raphidocelis</taxon>
    </lineage>
</organism>
<feature type="transmembrane region" description="Helical" evidence="10">
    <location>
        <begin position="36"/>
        <end position="53"/>
    </location>
</feature>
<keyword evidence="6 10" id="KW-1133">Transmembrane helix</keyword>
<dbReference type="OrthoDB" id="263893at2759"/>
<evidence type="ECO:0000256" key="9">
    <source>
        <dbReference type="SAM" id="MobiDB-lite"/>
    </source>
</evidence>
<evidence type="ECO:0000313" key="12">
    <source>
        <dbReference type="Proteomes" id="UP000247498"/>
    </source>
</evidence>
<evidence type="ECO:0000256" key="2">
    <source>
        <dbReference type="ARBA" id="ARBA00005245"/>
    </source>
</evidence>
<dbReference type="GO" id="GO:0045047">
    <property type="term" value="P:protein targeting to ER"/>
    <property type="evidence" value="ECO:0007669"/>
    <property type="project" value="TreeGrafter"/>
</dbReference>
<dbReference type="Pfam" id="PF06645">
    <property type="entry name" value="SPC12"/>
    <property type="match status" value="1"/>
</dbReference>
<evidence type="ECO:0000256" key="4">
    <source>
        <dbReference type="ARBA" id="ARBA00022692"/>
    </source>
</evidence>
<comment type="subcellular location">
    <subcellularLocation>
        <location evidence="1">Endoplasmic reticulum membrane</location>
        <topology evidence="1">Multi-pass membrane protein</topology>
    </subcellularLocation>
</comment>
<feature type="transmembrane region" description="Helical" evidence="10">
    <location>
        <begin position="12"/>
        <end position="30"/>
    </location>
</feature>
<evidence type="ECO:0000313" key="11">
    <source>
        <dbReference type="EMBL" id="GBF93787.1"/>
    </source>
</evidence>
<name>A0A2V0P9E3_9CHLO</name>
<dbReference type="STRING" id="307507.A0A2V0P9E3"/>
<comment type="similarity">
    <text evidence="2">Belongs to the SPCS1 family.</text>
</comment>
<dbReference type="PANTHER" id="PTHR13202:SF0">
    <property type="entry name" value="SIGNAL PEPTIDASE COMPLEX SUBUNIT 1"/>
    <property type="match status" value="1"/>
</dbReference>
<dbReference type="GO" id="GO:0006465">
    <property type="term" value="P:signal peptide processing"/>
    <property type="evidence" value="ECO:0007669"/>
    <property type="project" value="InterPro"/>
</dbReference>
<evidence type="ECO:0000256" key="1">
    <source>
        <dbReference type="ARBA" id="ARBA00004477"/>
    </source>
</evidence>
<feature type="compositionally biased region" description="Low complexity" evidence="9">
    <location>
        <begin position="104"/>
        <end position="113"/>
    </location>
</feature>
<evidence type="ECO:0000256" key="7">
    <source>
        <dbReference type="ARBA" id="ARBA00023136"/>
    </source>
</evidence>
<dbReference type="PANTHER" id="PTHR13202">
    <property type="entry name" value="MICROSOMAL SIGNAL PEPTIDASE 12 KDA SUBUNIT"/>
    <property type="match status" value="1"/>
</dbReference>
<evidence type="ECO:0000256" key="5">
    <source>
        <dbReference type="ARBA" id="ARBA00022824"/>
    </source>
</evidence>
<keyword evidence="12" id="KW-1185">Reference proteome</keyword>
<gene>
    <name evidence="11" type="ORF">Rsub_06119</name>
</gene>
<evidence type="ECO:0000256" key="8">
    <source>
        <dbReference type="ARBA" id="ARBA00045204"/>
    </source>
</evidence>
<keyword evidence="5" id="KW-0256">Endoplasmic reticulum</keyword>
<dbReference type="InterPro" id="IPR009542">
    <property type="entry name" value="Spc1/SPCS1"/>
</dbReference>
<dbReference type="AlphaFoldDB" id="A0A2V0P9E3"/>
<comment type="caution">
    <text evidence="11">The sequence shown here is derived from an EMBL/GenBank/DDBJ whole genome shotgun (WGS) entry which is preliminary data.</text>
</comment>
<evidence type="ECO:0000256" key="6">
    <source>
        <dbReference type="ARBA" id="ARBA00022989"/>
    </source>
</evidence>
<keyword evidence="7 10" id="KW-0472">Membrane</keyword>
<dbReference type="EMBL" id="BDRX01000044">
    <property type="protein sequence ID" value="GBF93787.1"/>
    <property type="molecule type" value="Genomic_DNA"/>
</dbReference>
<dbReference type="InParanoid" id="A0A2V0P9E3"/>